<organism evidence="1 2">
    <name type="scientific">Tanacetum coccineum</name>
    <dbReference type="NCBI Taxonomy" id="301880"/>
    <lineage>
        <taxon>Eukaryota</taxon>
        <taxon>Viridiplantae</taxon>
        <taxon>Streptophyta</taxon>
        <taxon>Embryophyta</taxon>
        <taxon>Tracheophyta</taxon>
        <taxon>Spermatophyta</taxon>
        <taxon>Magnoliopsida</taxon>
        <taxon>eudicotyledons</taxon>
        <taxon>Gunneridae</taxon>
        <taxon>Pentapetalae</taxon>
        <taxon>asterids</taxon>
        <taxon>campanulids</taxon>
        <taxon>Asterales</taxon>
        <taxon>Asteraceae</taxon>
        <taxon>Asteroideae</taxon>
        <taxon>Anthemideae</taxon>
        <taxon>Anthemidinae</taxon>
        <taxon>Tanacetum</taxon>
    </lineage>
</organism>
<name>A0ABQ4ZJW7_9ASTR</name>
<keyword evidence="2" id="KW-1185">Reference proteome</keyword>
<evidence type="ECO:0000313" key="1">
    <source>
        <dbReference type="EMBL" id="GJS89178.1"/>
    </source>
</evidence>
<protein>
    <submittedName>
        <fullName evidence="1">Uncharacterized protein</fullName>
    </submittedName>
</protein>
<accession>A0ABQ4ZJW7</accession>
<sequence length="102" mass="11227">MAGKGCALHHWVHDVVFNTSNHLVILIGNDTEYGYALSVNVVRGCMRFYVTESRSLQRYFVVVESHILVNLGPSSTLLELQLAGITQYSASAEGHCSAVLFL</sequence>
<gene>
    <name evidence="1" type="ORF">Tco_0771814</name>
</gene>
<reference evidence="1" key="2">
    <citation type="submission" date="2022-01" db="EMBL/GenBank/DDBJ databases">
        <authorList>
            <person name="Yamashiro T."/>
            <person name="Shiraishi A."/>
            <person name="Satake H."/>
            <person name="Nakayama K."/>
        </authorList>
    </citation>
    <scope>NUCLEOTIDE SEQUENCE</scope>
</reference>
<reference evidence="1" key="1">
    <citation type="journal article" date="2022" name="Int. J. Mol. Sci.">
        <title>Draft Genome of Tanacetum Coccineum: Genomic Comparison of Closely Related Tanacetum-Family Plants.</title>
        <authorList>
            <person name="Yamashiro T."/>
            <person name="Shiraishi A."/>
            <person name="Nakayama K."/>
            <person name="Satake H."/>
        </authorList>
    </citation>
    <scope>NUCLEOTIDE SEQUENCE</scope>
</reference>
<proteinExistence type="predicted"/>
<dbReference type="Proteomes" id="UP001151760">
    <property type="component" value="Unassembled WGS sequence"/>
</dbReference>
<dbReference type="EMBL" id="BQNB010011331">
    <property type="protein sequence ID" value="GJS89178.1"/>
    <property type="molecule type" value="Genomic_DNA"/>
</dbReference>
<comment type="caution">
    <text evidence="1">The sequence shown here is derived from an EMBL/GenBank/DDBJ whole genome shotgun (WGS) entry which is preliminary data.</text>
</comment>
<evidence type="ECO:0000313" key="2">
    <source>
        <dbReference type="Proteomes" id="UP001151760"/>
    </source>
</evidence>